<organism evidence="1">
    <name type="scientific">hydrothermal vent metagenome</name>
    <dbReference type="NCBI Taxonomy" id="652676"/>
    <lineage>
        <taxon>unclassified sequences</taxon>
        <taxon>metagenomes</taxon>
        <taxon>ecological metagenomes</taxon>
    </lineage>
</organism>
<sequence length="83" mass="9629">MKMGQLFEKEPSQWGLRGDPYLWQELKETLQDVDVPFTVTAVQNLLASTYEALTGRSILDDEHFYMERFDHGGMSRGMINPNF</sequence>
<name>A0A3B0UZ41_9ZZZZ</name>
<dbReference type="AlphaFoldDB" id="A0A3B0UZ41"/>
<reference evidence="1" key="1">
    <citation type="submission" date="2018-06" db="EMBL/GenBank/DDBJ databases">
        <authorList>
            <person name="Zhirakovskaya E."/>
        </authorList>
    </citation>
    <scope>NUCLEOTIDE SEQUENCE</scope>
</reference>
<proteinExistence type="predicted"/>
<accession>A0A3B0UZ41</accession>
<gene>
    <name evidence="1" type="ORF">MNBD_CHLOROFLEXI01-3374</name>
</gene>
<protein>
    <submittedName>
        <fullName evidence="1">Uncharacterized protein</fullName>
    </submittedName>
</protein>
<dbReference type="EMBL" id="UOEU01000494">
    <property type="protein sequence ID" value="VAW33930.1"/>
    <property type="molecule type" value="Genomic_DNA"/>
</dbReference>
<evidence type="ECO:0000313" key="1">
    <source>
        <dbReference type="EMBL" id="VAW33930.1"/>
    </source>
</evidence>